<dbReference type="Pfam" id="PF03468">
    <property type="entry name" value="XS"/>
    <property type="match status" value="1"/>
</dbReference>
<dbReference type="Proteomes" id="UP001454036">
    <property type="component" value="Unassembled WGS sequence"/>
</dbReference>
<evidence type="ECO:0000256" key="1">
    <source>
        <dbReference type="ARBA" id="ARBA00023054"/>
    </source>
</evidence>
<feature type="domain" description="Zinc finger-XS" evidence="7">
    <location>
        <begin position="42"/>
        <end position="85"/>
    </location>
</feature>
<sequence length="636" mass="73851">MGSSEEDTDISDSEIEEYEEKSYEELKSGKRPVKINDEAYTCPYCPKKRKRDYMYKDLLQHASGLGKCNSNKRTARDKANHLALVKYLEQDVTAIAGPSQPGAEEGPLADQDRDEMFVWPWVGIVVNIPTSFKEGRHVGESGSKLRDEYIARGFNPTRVRPLWNYLGHSGTATVEFHNDWSGFSNAISFEKAYEADHHGKRDWKVSNGWRSGLYAWVARADDYNADNVIGENLRKMGDIRTLSDIMEEEARKANKLVVNLTNVIEAKEMYLKEMKTKFEETSESLNKLIKEKDQLHQTYNEEIRKMQSTTREHFQKIFNEHEKLKTQLETEQKELEVRGKELEQREVQNEHERKKLTEELEQNATQNSLVQAATEEQRRVDAKVMKLAEQQKRQKEELHKKIIHLERQLDAKQAAELEIEQLKGTLNVMKHMGDEGDLEVLKDVEEIHKKLREKEEEFEGLESLNQTLVVKERKANDELQDARKELVNGLKDYGSDANIGVKRMGELNSKPFYEALKMTYHETEAEEKASEICSLWEEHLRDPDWHPIKVQEIDGKLQSVIVDDDKLIELRKNYGKEAYKAVTTAKLEINEFNPSGSYIVSEIWNFNEDRRATLQEGVSYLLKKWRLYQGSRRGTG</sequence>
<dbReference type="InterPro" id="IPR045177">
    <property type="entry name" value="FDM1-5/IDN2"/>
</dbReference>
<protein>
    <submittedName>
        <fullName evidence="8">Endoribonuclease</fullName>
    </submittedName>
</protein>
<evidence type="ECO:0000313" key="9">
    <source>
        <dbReference type="Proteomes" id="UP001454036"/>
    </source>
</evidence>
<keyword evidence="1 3" id="KW-0175">Coiled coil</keyword>
<evidence type="ECO:0000256" key="3">
    <source>
        <dbReference type="SAM" id="Coils"/>
    </source>
</evidence>
<dbReference type="GO" id="GO:0080188">
    <property type="term" value="P:gene silencing by siRNA-directed DNA methylation"/>
    <property type="evidence" value="ECO:0007669"/>
    <property type="project" value="InterPro"/>
</dbReference>
<evidence type="ECO:0000259" key="6">
    <source>
        <dbReference type="Pfam" id="PF03469"/>
    </source>
</evidence>
<organism evidence="8 9">
    <name type="scientific">Lithospermum erythrorhizon</name>
    <name type="common">Purple gromwell</name>
    <name type="synonym">Lithospermum officinale var. erythrorhizon</name>
    <dbReference type="NCBI Taxonomy" id="34254"/>
    <lineage>
        <taxon>Eukaryota</taxon>
        <taxon>Viridiplantae</taxon>
        <taxon>Streptophyta</taxon>
        <taxon>Embryophyta</taxon>
        <taxon>Tracheophyta</taxon>
        <taxon>Spermatophyta</taxon>
        <taxon>Magnoliopsida</taxon>
        <taxon>eudicotyledons</taxon>
        <taxon>Gunneridae</taxon>
        <taxon>Pentapetalae</taxon>
        <taxon>asterids</taxon>
        <taxon>lamiids</taxon>
        <taxon>Boraginales</taxon>
        <taxon>Boraginaceae</taxon>
        <taxon>Boraginoideae</taxon>
        <taxon>Lithospermeae</taxon>
        <taxon>Lithospermum</taxon>
    </lineage>
</organism>
<dbReference type="InterPro" id="IPR005379">
    <property type="entry name" value="FDM1-5/IDN2_XH"/>
</dbReference>
<evidence type="ECO:0000313" key="8">
    <source>
        <dbReference type="EMBL" id="GAA0140817.1"/>
    </source>
</evidence>
<evidence type="ECO:0000256" key="2">
    <source>
        <dbReference type="ARBA" id="ARBA00023158"/>
    </source>
</evidence>
<feature type="domain" description="XS" evidence="5">
    <location>
        <begin position="114"/>
        <end position="224"/>
    </location>
</feature>
<dbReference type="Pfam" id="PF03469">
    <property type="entry name" value="XH"/>
    <property type="match status" value="1"/>
</dbReference>
<feature type="region of interest" description="Disordered" evidence="4">
    <location>
        <begin position="1"/>
        <end position="29"/>
    </location>
</feature>
<gene>
    <name evidence="8" type="ORF">LIER_02103</name>
</gene>
<reference evidence="8 9" key="1">
    <citation type="submission" date="2024-01" db="EMBL/GenBank/DDBJ databases">
        <title>The complete chloroplast genome sequence of Lithospermum erythrorhizon: insights into the phylogenetic relationship among Boraginaceae species and the maternal lineages of purple gromwells.</title>
        <authorList>
            <person name="Okada T."/>
            <person name="Watanabe K."/>
        </authorList>
    </citation>
    <scope>NUCLEOTIDE SEQUENCE [LARGE SCALE GENOMIC DNA]</scope>
</reference>
<dbReference type="Gene3D" id="3.30.70.2890">
    <property type="entry name" value="XS domain"/>
    <property type="match status" value="1"/>
</dbReference>
<keyword evidence="2" id="KW-0943">RNA-mediated gene silencing</keyword>
<keyword evidence="9" id="KW-1185">Reference proteome</keyword>
<comment type="caution">
    <text evidence="8">The sequence shown here is derived from an EMBL/GenBank/DDBJ whole genome shotgun (WGS) entry which is preliminary data.</text>
</comment>
<dbReference type="PANTHER" id="PTHR21596">
    <property type="entry name" value="RIBONUCLEASE P SUBUNIT P38"/>
    <property type="match status" value="1"/>
</dbReference>
<feature type="coiled-coil region" evidence="3">
    <location>
        <begin position="388"/>
        <end position="485"/>
    </location>
</feature>
<accession>A0AAV3NSY6</accession>
<dbReference type="Pfam" id="PF03470">
    <property type="entry name" value="zf-XS"/>
    <property type="match status" value="1"/>
</dbReference>
<dbReference type="InterPro" id="IPR038588">
    <property type="entry name" value="XS_domain_sf"/>
</dbReference>
<evidence type="ECO:0000259" key="5">
    <source>
        <dbReference type="Pfam" id="PF03468"/>
    </source>
</evidence>
<dbReference type="CDD" id="cd12266">
    <property type="entry name" value="RRM_like_XS"/>
    <property type="match status" value="1"/>
</dbReference>
<dbReference type="AlphaFoldDB" id="A0AAV3NSY6"/>
<dbReference type="PANTHER" id="PTHR21596:SF65">
    <property type="entry name" value="PROTEIN INVOLVED IN DE NOVO 2-RELATED"/>
    <property type="match status" value="1"/>
</dbReference>
<feature type="coiled-coil region" evidence="3">
    <location>
        <begin position="271"/>
        <end position="359"/>
    </location>
</feature>
<feature type="domain" description="Factor of DNA methylation 1-5/IDN2" evidence="6">
    <location>
        <begin position="502"/>
        <end position="627"/>
    </location>
</feature>
<dbReference type="InterPro" id="IPR005380">
    <property type="entry name" value="XS_domain"/>
</dbReference>
<evidence type="ECO:0000256" key="4">
    <source>
        <dbReference type="SAM" id="MobiDB-lite"/>
    </source>
</evidence>
<evidence type="ECO:0000259" key="7">
    <source>
        <dbReference type="Pfam" id="PF03470"/>
    </source>
</evidence>
<name>A0AAV3NSY6_LITER</name>
<dbReference type="InterPro" id="IPR005381">
    <property type="entry name" value="Znf-XS_domain"/>
</dbReference>
<dbReference type="EMBL" id="BAABME010000221">
    <property type="protein sequence ID" value="GAA0140817.1"/>
    <property type="molecule type" value="Genomic_DNA"/>
</dbReference>
<feature type="compositionally biased region" description="Acidic residues" evidence="4">
    <location>
        <begin position="1"/>
        <end position="19"/>
    </location>
</feature>
<proteinExistence type="predicted"/>